<dbReference type="InterPro" id="IPR005667">
    <property type="entry name" value="Sulph_transpt2"/>
</dbReference>
<comment type="similarity">
    <text evidence="9">Belongs to the binding-protein-dependent transport system permease family. CysTW subfamily.</text>
</comment>
<evidence type="ECO:0000256" key="2">
    <source>
        <dbReference type="ARBA" id="ARBA00011779"/>
    </source>
</evidence>
<protein>
    <recommendedName>
        <fullName evidence="9">Sulfate transport system permease protein CysT</fullName>
    </recommendedName>
</protein>
<feature type="transmembrane region" description="Helical" evidence="9">
    <location>
        <begin position="105"/>
        <end position="127"/>
    </location>
</feature>
<keyword evidence="12" id="KW-1185">Reference proteome</keyword>
<dbReference type="RefSeq" id="WP_155617598.1">
    <property type="nucleotide sequence ID" value="NZ_WOAA01000002.1"/>
</dbReference>
<evidence type="ECO:0000256" key="5">
    <source>
        <dbReference type="ARBA" id="ARBA00022989"/>
    </source>
</evidence>
<proteinExistence type="inferred from homology"/>
<feature type="transmembrane region" description="Helical" evidence="9">
    <location>
        <begin position="64"/>
        <end position="93"/>
    </location>
</feature>
<reference evidence="11 12" key="1">
    <citation type="submission" date="2019-11" db="EMBL/GenBank/DDBJ databases">
        <title>Draft genome sequences of five Paenibacillus species of dairy origin.</title>
        <authorList>
            <person name="Olajide A.M."/>
            <person name="Chen S."/>
            <person name="Lapointe G."/>
        </authorList>
    </citation>
    <scope>NUCLEOTIDE SEQUENCE [LARGE SCALE GENOMIC DNA]</scope>
    <source>
        <strain evidence="11 12">3CS1</strain>
    </source>
</reference>
<comment type="function">
    <text evidence="9">Part of the ABC transporter complex (TC 3.A.1.6.1) involved in sulfate/thiosulfate import.</text>
</comment>
<gene>
    <name evidence="11" type="primary">cysT</name>
    <name evidence="11" type="ORF">GNP94_05160</name>
</gene>
<sequence length="282" mass="30345">MMAVANKQNNRAARRVLPGFGMGMGFTVFYMSLVVLVPLSALLLNKTGLTWDKFWSVATDPRVLASYRISLGTAAIAAGVNTVLGLLLAWVLVRYDFPGKRLWDALIDLPFALPTAVAGVALTAIYSANGWIGSLLAPLGIKAAFTPLGITIALMFIGIPFVVRTVQPVLQDAERDVEEAAATLGAGRWRTFRAVILPTLVPSLLTGFALAFARGIGEYGSVVFISGNMPMKTEIAPLLIMSKLEQFDYAGATAVALLLLLISFLLLLGINILQHWVRKTAR</sequence>
<evidence type="ECO:0000256" key="1">
    <source>
        <dbReference type="ARBA" id="ARBA00004141"/>
    </source>
</evidence>
<feature type="transmembrane region" description="Helical" evidence="9">
    <location>
        <begin position="194"/>
        <end position="213"/>
    </location>
</feature>
<evidence type="ECO:0000313" key="11">
    <source>
        <dbReference type="EMBL" id="MUG65394.1"/>
    </source>
</evidence>
<comment type="caution">
    <text evidence="11">The sequence shown here is derived from an EMBL/GenBank/DDBJ whole genome shotgun (WGS) entry which is preliminary data.</text>
</comment>
<keyword evidence="3 9" id="KW-0813">Transport</keyword>
<dbReference type="NCBIfam" id="TIGR02139">
    <property type="entry name" value="permease_CysT"/>
    <property type="match status" value="1"/>
</dbReference>
<evidence type="ECO:0000256" key="7">
    <source>
        <dbReference type="ARBA" id="ARBA00023136"/>
    </source>
</evidence>
<dbReference type="PANTHER" id="PTHR30406:SF8">
    <property type="entry name" value="SULFATE TRANSPORT SYSTEM PERMEASE PROTEIN CYST"/>
    <property type="match status" value="1"/>
</dbReference>
<name>A0ABW9SWP1_9BACL</name>
<organism evidence="11 12">
    <name type="scientific">Paenibacillus campinasensis</name>
    <dbReference type="NCBI Taxonomy" id="66347"/>
    <lineage>
        <taxon>Bacteria</taxon>
        <taxon>Bacillati</taxon>
        <taxon>Bacillota</taxon>
        <taxon>Bacilli</taxon>
        <taxon>Bacillales</taxon>
        <taxon>Paenibacillaceae</taxon>
        <taxon>Paenibacillus</taxon>
    </lineage>
</organism>
<comment type="subunit">
    <text evidence="2">The complex is composed of two ATP-binding proteins (CysA), two transmembrane proteins (CysT and CysW) and a solute-binding protein (CysP).</text>
</comment>
<feature type="transmembrane region" description="Helical" evidence="9">
    <location>
        <begin position="20"/>
        <end position="44"/>
    </location>
</feature>
<evidence type="ECO:0000256" key="3">
    <source>
        <dbReference type="ARBA" id="ARBA00022448"/>
    </source>
</evidence>
<dbReference type="NCBIfam" id="TIGR00969">
    <property type="entry name" value="3a0106s02"/>
    <property type="match status" value="1"/>
</dbReference>
<dbReference type="Proteomes" id="UP000435177">
    <property type="component" value="Unassembled WGS sequence"/>
</dbReference>
<feature type="transmembrane region" description="Helical" evidence="9">
    <location>
        <begin position="249"/>
        <end position="273"/>
    </location>
</feature>
<evidence type="ECO:0000256" key="8">
    <source>
        <dbReference type="ARBA" id="ARBA00025323"/>
    </source>
</evidence>
<accession>A0ABW9SWP1</accession>
<dbReference type="Gene3D" id="1.10.3720.10">
    <property type="entry name" value="MetI-like"/>
    <property type="match status" value="1"/>
</dbReference>
<evidence type="ECO:0000256" key="9">
    <source>
        <dbReference type="RuleBase" id="RU366001"/>
    </source>
</evidence>
<feature type="domain" description="ABC transmembrane type-1" evidence="10">
    <location>
        <begin position="67"/>
        <end position="270"/>
    </location>
</feature>
<evidence type="ECO:0000259" key="10">
    <source>
        <dbReference type="PROSITE" id="PS50928"/>
    </source>
</evidence>
<comment type="subcellular location">
    <subcellularLocation>
        <location evidence="1">Membrane</location>
        <topology evidence="1">Multi-pass membrane protein</topology>
    </subcellularLocation>
</comment>
<comment type="function">
    <text evidence="8">Part of the ABC transporter complex CysAWTP (TC 3.A.1.6.1) involved in sulfate/thiosulfate import. Probably responsible for the translocation of the substrate across the membrane.</text>
</comment>
<dbReference type="SUPFAM" id="SSF161098">
    <property type="entry name" value="MetI-like"/>
    <property type="match status" value="1"/>
</dbReference>
<dbReference type="InterPro" id="IPR011865">
    <property type="entry name" value="CysT_permease"/>
</dbReference>
<dbReference type="PANTHER" id="PTHR30406">
    <property type="entry name" value="SULFATE TRANSPORT SYSTEM PERMEASE PROTEIN"/>
    <property type="match status" value="1"/>
</dbReference>
<dbReference type="PROSITE" id="PS50928">
    <property type="entry name" value="ABC_TM1"/>
    <property type="match status" value="1"/>
</dbReference>
<dbReference type="CDD" id="cd06261">
    <property type="entry name" value="TM_PBP2"/>
    <property type="match status" value="1"/>
</dbReference>
<dbReference type="InterPro" id="IPR000515">
    <property type="entry name" value="MetI-like"/>
</dbReference>
<dbReference type="EMBL" id="WOAA01000002">
    <property type="protein sequence ID" value="MUG65394.1"/>
    <property type="molecule type" value="Genomic_DNA"/>
</dbReference>
<keyword evidence="7 9" id="KW-0472">Membrane</keyword>
<dbReference type="Pfam" id="PF00528">
    <property type="entry name" value="BPD_transp_1"/>
    <property type="match status" value="1"/>
</dbReference>
<dbReference type="InterPro" id="IPR035906">
    <property type="entry name" value="MetI-like_sf"/>
</dbReference>
<evidence type="ECO:0000256" key="4">
    <source>
        <dbReference type="ARBA" id="ARBA00022692"/>
    </source>
</evidence>
<comment type="caution">
    <text evidence="9">Lacks conserved residue(s) required for the propagation of feature annotation.</text>
</comment>
<keyword evidence="6 9" id="KW-0764">Sulfate transport</keyword>
<keyword evidence="4 9" id="KW-0812">Transmembrane</keyword>
<evidence type="ECO:0000256" key="6">
    <source>
        <dbReference type="ARBA" id="ARBA00023032"/>
    </source>
</evidence>
<keyword evidence="5 9" id="KW-1133">Transmembrane helix</keyword>
<evidence type="ECO:0000313" key="12">
    <source>
        <dbReference type="Proteomes" id="UP000435177"/>
    </source>
</evidence>
<feature type="transmembrane region" description="Helical" evidence="9">
    <location>
        <begin position="139"/>
        <end position="163"/>
    </location>
</feature>